<protein>
    <submittedName>
        <fullName evidence="3">P-loop NTPase domain-containing protein LPA1 homolog 1 isoform X1</fullName>
    </submittedName>
</protein>
<proteinExistence type="predicted"/>
<dbReference type="SUPFAM" id="SSF52540">
    <property type="entry name" value="P-loop containing nucleoside triphosphate hydrolases"/>
    <property type="match status" value="1"/>
</dbReference>
<accession>A0ABM3B6M1</accession>
<dbReference type="Gene3D" id="3.40.50.300">
    <property type="entry name" value="P-loop containing nucleotide triphosphate hydrolases"/>
    <property type="match status" value="1"/>
</dbReference>
<sequence length="748" mass="82657">MGEIPKVLYIMVVDEGEKKEKEMSSFRYTRPVLQSTLQLMGCKARHAFKISQSVFELIRSDPFYKSLHYEGNETLNSDSFKGNSEREDIRPTNGNLGGAEGGSCFVSDKDDGNKTIPFELYKRRTTVVVRRETFLDVVCEALAEYKYVGPNQRADLILASRIRERKESVTVLLCGTSGCGKSTLSALLGGRLGITTVISTDSIRHMMRSFADEKENPLLWASTYHAGECLDPVAVAEAKARKQAKKLAGIAQSLPKGEVDDGSSAKGPNPMEGSSASTELISSKQMAVEGFKAQSEMVIDSLDRLITAWEERKESVVVEGVHLSLNFVMGLMKKHPSIIPFMIYITNEDKHLERFAVRAKYMTLDPAKNKYVKYIRNIRTIQDYLCKRADKHLVPKVNNTNVDRSVAAIHATVFSCLRRREAGESLYDPITNTVAVVDEEYRNQCAANSLSSKGMFQLIQRKGSCRQLMALLNTDGSVAKAWPVESIDSNGRPISGYGTEGGIGIPLYGPLKIGKAEPVNLQFGHFGISAWPSDGGTSRAGSVDESRYDGTENSSRYQSSCCSSPRMSDGPAKEVACCNLKEENSVYGSDEEVDDQPEVDTDEDFSDDGDKEVHEEVGSVDEGSTKSDEEYDDLALQDGMKTGYSPDDDGNYNRDIVVMFSGDQQATSSEGDKYNKNLDLFLRSIRKQFSEPLCSYSSLLTEKIEKGNVKMRKRSLSISALGNRGSIIGDPILSRAPERWQNSLVHGI</sequence>
<dbReference type="InterPro" id="IPR027417">
    <property type="entry name" value="P-loop_NTPase"/>
</dbReference>
<feature type="region of interest" description="Disordered" evidence="1">
    <location>
        <begin position="534"/>
        <end position="569"/>
    </location>
</feature>
<feature type="compositionally biased region" description="Low complexity" evidence="1">
    <location>
        <begin position="554"/>
        <end position="564"/>
    </location>
</feature>
<dbReference type="Proteomes" id="UP000818029">
    <property type="component" value="Chromosome A03"/>
</dbReference>
<feature type="compositionally biased region" description="Acidic residues" evidence="1">
    <location>
        <begin position="589"/>
        <end position="610"/>
    </location>
</feature>
<dbReference type="RefSeq" id="XP_040962709.1">
    <property type="nucleotide sequence ID" value="XM_041106775.1"/>
</dbReference>
<reference evidence="2" key="1">
    <citation type="journal article" date="2020" name="Nat. Genet.">
        <title>Genomic diversifications of five Gossypium allopolyploid species and their impact on cotton improvement.</title>
        <authorList>
            <person name="Chen Z.J."/>
            <person name="Sreedasyam A."/>
            <person name="Ando A."/>
            <person name="Song Q."/>
            <person name="De Santiago L.M."/>
            <person name="Hulse-Kemp A.M."/>
            <person name="Ding M."/>
            <person name="Ye W."/>
            <person name="Kirkbride R.C."/>
            <person name="Jenkins J."/>
            <person name="Plott C."/>
            <person name="Lovell J."/>
            <person name="Lin Y.M."/>
            <person name="Vaughn R."/>
            <person name="Liu B."/>
            <person name="Simpson S."/>
            <person name="Scheffler B.E."/>
            <person name="Wen L."/>
            <person name="Saski C.A."/>
            <person name="Grover C.E."/>
            <person name="Hu G."/>
            <person name="Conover J.L."/>
            <person name="Carlson J.W."/>
            <person name="Shu S."/>
            <person name="Boston L.B."/>
            <person name="Williams M."/>
            <person name="Peterson D.G."/>
            <person name="McGee K."/>
            <person name="Jones D.C."/>
            <person name="Wendel J.F."/>
            <person name="Stelly D.M."/>
            <person name="Grimwood J."/>
            <person name="Schmutz J."/>
        </authorList>
    </citation>
    <scope>NUCLEOTIDE SEQUENCE [LARGE SCALE GENOMIC DNA]</scope>
    <source>
        <strain evidence="2">cv. TM-1</strain>
    </source>
</reference>
<evidence type="ECO:0000313" key="3">
    <source>
        <dbReference type="RefSeq" id="XP_040962709.1"/>
    </source>
</evidence>
<feature type="compositionally biased region" description="Basic and acidic residues" evidence="1">
    <location>
        <begin position="611"/>
        <end position="628"/>
    </location>
</feature>
<organism evidence="2 3">
    <name type="scientific">Gossypium hirsutum</name>
    <name type="common">Upland cotton</name>
    <name type="synonym">Gossypium mexicanum</name>
    <dbReference type="NCBI Taxonomy" id="3635"/>
    <lineage>
        <taxon>Eukaryota</taxon>
        <taxon>Viridiplantae</taxon>
        <taxon>Streptophyta</taxon>
        <taxon>Embryophyta</taxon>
        <taxon>Tracheophyta</taxon>
        <taxon>Spermatophyta</taxon>
        <taxon>Magnoliopsida</taxon>
        <taxon>eudicotyledons</taxon>
        <taxon>Gunneridae</taxon>
        <taxon>Pentapetalae</taxon>
        <taxon>rosids</taxon>
        <taxon>malvids</taxon>
        <taxon>Malvales</taxon>
        <taxon>Malvaceae</taxon>
        <taxon>Malvoideae</taxon>
        <taxon>Gossypium</taxon>
    </lineage>
</organism>
<keyword evidence="2" id="KW-1185">Reference proteome</keyword>
<evidence type="ECO:0000313" key="2">
    <source>
        <dbReference type="Proteomes" id="UP000818029"/>
    </source>
</evidence>
<dbReference type="PANTHER" id="PTHR33477:SF4">
    <property type="entry name" value="P-LOOP NTPASE DOMAIN-CONTAINING PROTEIN LPA1 HOMOLOG"/>
    <property type="match status" value="1"/>
</dbReference>
<evidence type="ECO:0000256" key="1">
    <source>
        <dbReference type="SAM" id="MobiDB-lite"/>
    </source>
</evidence>
<dbReference type="GeneID" id="107887523"/>
<dbReference type="PANTHER" id="PTHR33477">
    <property type="entry name" value="P-LOOP NTPASE DOMAIN-CONTAINING PROTEIN LPA1 HOMOLOG 1"/>
    <property type="match status" value="1"/>
</dbReference>
<feature type="region of interest" description="Disordered" evidence="1">
    <location>
        <begin position="586"/>
        <end position="629"/>
    </location>
</feature>
<feature type="region of interest" description="Disordered" evidence="1">
    <location>
        <begin position="255"/>
        <end position="279"/>
    </location>
</feature>
<reference evidence="3" key="2">
    <citation type="submission" date="2025-08" db="UniProtKB">
        <authorList>
            <consortium name="RefSeq"/>
        </authorList>
    </citation>
    <scope>IDENTIFICATION</scope>
</reference>
<name>A0ABM3B6M1_GOSHI</name>
<gene>
    <name evidence="3" type="primary">LOC107887523</name>
</gene>